<dbReference type="AlphaFoldDB" id="A0A835UZH6"/>
<protein>
    <submittedName>
        <fullName evidence="1">Uncharacterized protein</fullName>
    </submittedName>
</protein>
<sequence>MSEAATNDAYIGRLLRFCFERSPSSMLRLFRGRESCNNACTVDLVASDKEEVDIVACVDEKGVDVAIIVVDNDSTSLGYFFTVLEAILDVDAANNCMWRQLPPNIMVMLVVGYACCGIHNVYAKI</sequence>
<dbReference type="Proteomes" id="UP000636800">
    <property type="component" value="Chromosome 5"/>
</dbReference>
<evidence type="ECO:0000313" key="2">
    <source>
        <dbReference type="Proteomes" id="UP000636800"/>
    </source>
</evidence>
<proteinExistence type="predicted"/>
<comment type="caution">
    <text evidence="1">The sequence shown here is derived from an EMBL/GenBank/DDBJ whole genome shotgun (WGS) entry which is preliminary data.</text>
</comment>
<organism evidence="1 2">
    <name type="scientific">Vanilla planifolia</name>
    <name type="common">Vanilla</name>
    <dbReference type="NCBI Taxonomy" id="51239"/>
    <lineage>
        <taxon>Eukaryota</taxon>
        <taxon>Viridiplantae</taxon>
        <taxon>Streptophyta</taxon>
        <taxon>Embryophyta</taxon>
        <taxon>Tracheophyta</taxon>
        <taxon>Spermatophyta</taxon>
        <taxon>Magnoliopsida</taxon>
        <taxon>Liliopsida</taxon>
        <taxon>Asparagales</taxon>
        <taxon>Orchidaceae</taxon>
        <taxon>Vanilloideae</taxon>
        <taxon>Vanilleae</taxon>
        <taxon>Vanilla</taxon>
    </lineage>
</organism>
<name>A0A835UZH6_VANPL</name>
<accession>A0A835UZH6</accession>
<keyword evidence="2" id="KW-1185">Reference proteome</keyword>
<reference evidence="1 2" key="1">
    <citation type="journal article" date="2020" name="Nat. Food">
        <title>A phased Vanilla planifolia genome enables genetic improvement of flavour and production.</title>
        <authorList>
            <person name="Hasing T."/>
            <person name="Tang H."/>
            <person name="Brym M."/>
            <person name="Khazi F."/>
            <person name="Huang T."/>
            <person name="Chambers A.H."/>
        </authorList>
    </citation>
    <scope>NUCLEOTIDE SEQUENCE [LARGE SCALE GENOMIC DNA]</scope>
    <source>
        <tissue evidence="1">Leaf</tissue>
    </source>
</reference>
<dbReference type="EMBL" id="JADCNL010000005">
    <property type="protein sequence ID" value="KAG0481719.1"/>
    <property type="molecule type" value="Genomic_DNA"/>
</dbReference>
<gene>
    <name evidence="1" type="ORF">HPP92_012577</name>
</gene>
<evidence type="ECO:0000313" key="1">
    <source>
        <dbReference type="EMBL" id="KAG0481719.1"/>
    </source>
</evidence>